<reference evidence="2 4" key="2">
    <citation type="journal article" date="2014" name="BMC Genomics">
        <title>An improved genome release (version Mt4.0) for the model legume Medicago truncatula.</title>
        <authorList>
            <person name="Tang H."/>
            <person name="Krishnakumar V."/>
            <person name="Bidwell S."/>
            <person name="Rosen B."/>
            <person name="Chan A."/>
            <person name="Zhou S."/>
            <person name="Gentzbittel L."/>
            <person name="Childs K.L."/>
            <person name="Yandell M."/>
            <person name="Gundlach H."/>
            <person name="Mayer K.F."/>
            <person name="Schwartz D.C."/>
            <person name="Town C.D."/>
        </authorList>
    </citation>
    <scope>GENOME REANNOTATION</scope>
    <source>
        <strain evidence="2">A17</strain>
        <strain evidence="3 4">cv. Jemalong A17</strain>
    </source>
</reference>
<keyword evidence="4" id="KW-1185">Reference proteome</keyword>
<reference evidence="3" key="3">
    <citation type="submission" date="2015-04" db="UniProtKB">
        <authorList>
            <consortium name="EnsemblPlants"/>
        </authorList>
    </citation>
    <scope>IDENTIFICATION</scope>
    <source>
        <strain evidence="3">cv. Jemalong A17</strain>
    </source>
</reference>
<dbReference type="HOGENOM" id="CLU_2458220_0_0_1"/>
<keyword evidence="1 2" id="KW-0812">Transmembrane</keyword>
<accession>A0A072UBH1</accession>
<evidence type="ECO:0000256" key="1">
    <source>
        <dbReference type="SAM" id="Phobius"/>
    </source>
</evidence>
<keyword evidence="1" id="KW-1133">Transmembrane helix</keyword>
<evidence type="ECO:0000313" key="2">
    <source>
        <dbReference type="EMBL" id="KEH26811.1"/>
    </source>
</evidence>
<dbReference type="AlphaFoldDB" id="A0A072UBH1"/>
<organism evidence="2 4">
    <name type="scientific">Medicago truncatula</name>
    <name type="common">Barrel medic</name>
    <name type="synonym">Medicago tribuloides</name>
    <dbReference type="NCBI Taxonomy" id="3880"/>
    <lineage>
        <taxon>Eukaryota</taxon>
        <taxon>Viridiplantae</taxon>
        <taxon>Streptophyta</taxon>
        <taxon>Embryophyta</taxon>
        <taxon>Tracheophyta</taxon>
        <taxon>Spermatophyta</taxon>
        <taxon>Magnoliopsida</taxon>
        <taxon>eudicotyledons</taxon>
        <taxon>Gunneridae</taxon>
        <taxon>Pentapetalae</taxon>
        <taxon>rosids</taxon>
        <taxon>fabids</taxon>
        <taxon>Fabales</taxon>
        <taxon>Fabaceae</taxon>
        <taxon>Papilionoideae</taxon>
        <taxon>50 kb inversion clade</taxon>
        <taxon>NPAAA clade</taxon>
        <taxon>Hologalegina</taxon>
        <taxon>IRL clade</taxon>
        <taxon>Trifolieae</taxon>
        <taxon>Medicago</taxon>
    </lineage>
</organism>
<dbReference type="Proteomes" id="UP000002051">
    <property type="component" value="Chromosome 6"/>
</dbReference>
<proteinExistence type="predicted"/>
<gene>
    <name evidence="2" type="ordered locus">MTR_6g075220</name>
</gene>
<dbReference type="EnsemblPlants" id="KEH26811">
    <property type="protein sequence ID" value="KEH26811"/>
    <property type="gene ID" value="MTR_6g075220"/>
</dbReference>
<evidence type="ECO:0000313" key="3">
    <source>
        <dbReference type="EnsemblPlants" id="KEH26811"/>
    </source>
</evidence>
<dbReference type="EMBL" id="CM001222">
    <property type="protein sequence ID" value="KEH26811.1"/>
    <property type="molecule type" value="Genomic_DNA"/>
</dbReference>
<keyword evidence="1" id="KW-0472">Membrane</keyword>
<evidence type="ECO:0000313" key="4">
    <source>
        <dbReference type="Proteomes" id="UP000002051"/>
    </source>
</evidence>
<name>A0A072UBH1_MEDTR</name>
<reference evidence="2 4" key="1">
    <citation type="journal article" date="2011" name="Nature">
        <title>The Medicago genome provides insight into the evolution of rhizobial symbioses.</title>
        <authorList>
            <person name="Young N.D."/>
            <person name="Debelle F."/>
            <person name="Oldroyd G.E."/>
            <person name="Geurts R."/>
            <person name="Cannon S.B."/>
            <person name="Udvardi M.K."/>
            <person name="Benedito V.A."/>
            <person name="Mayer K.F."/>
            <person name="Gouzy J."/>
            <person name="Schoof H."/>
            <person name="Van de Peer Y."/>
            <person name="Proost S."/>
            <person name="Cook D.R."/>
            <person name="Meyers B.C."/>
            <person name="Spannagl M."/>
            <person name="Cheung F."/>
            <person name="De Mita S."/>
            <person name="Krishnakumar V."/>
            <person name="Gundlach H."/>
            <person name="Zhou S."/>
            <person name="Mudge J."/>
            <person name="Bharti A.K."/>
            <person name="Murray J.D."/>
            <person name="Naoumkina M.A."/>
            <person name="Rosen B."/>
            <person name="Silverstein K.A."/>
            <person name="Tang H."/>
            <person name="Rombauts S."/>
            <person name="Zhao P.X."/>
            <person name="Zhou P."/>
            <person name="Barbe V."/>
            <person name="Bardou P."/>
            <person name="Bechner M."/>
            <person name="Bellec A."/>
            <person name="Berger A."/>
            <person name="Berges H."/>
            <person name="Bidwell S."/>
            <person name="Bisseling T."/>
            <person name="Choisne N."/>
            <person name="Couloux A."/>
            <person name="Denny R."/>
            <person name="Deshpande S."/>
            <person name="Dai X."/>
            <person name="Doyle J.J."/>
            <person name="Dudez A.M."/>
            <person name="Farmer A.D."/>
            <person name="Fouteau S."/>
            <person name="Franken C."/>
            <person name="Gibelin C."/>
            <person name="Gish J."/>
            <person name="Goldstein S."/>
            <person name="Gonzalez A.J."/>
            <person name="Green P.J."/>
            <person name="Hallab A."/>
            <person name="Hartog M."/>
            <person name="Hua A."/>
            <person name="Humphray S.J."/>
            <person name="Jeong D.H."/>
            <person name="Jing Y."/>
            <person name="Jocker A."/>
            <person name="Kenton S.M."/>
            <person name="Kim D.J."/>
            <person name="Klee K."/>
            <person name="Lai H."/>
            <person name="Lang C."/>
            <person name="Lin S."/>
            <person name="Macmil S.L."/>
            <person name="Magdelenat G."/>
            <person name="Matthews L."/>
            <person name="McCorrison J."/>
            <person name="Monaghan E.L."/>
            <person name="Mun J.H."/>
            <person name="Najar F.Z."/>
            <person name="Nicholson C."/>
            <person name="Noirot C."/>
            <person name="O'Bleness M."/>
            <person name="Paule C.R."/>
            <person name="Poulain J."/>
            <person name="Prion F."/>
            <person name="Qin B."/>
            <person name="Qu C."/>
            <person name="Retzel E.F."/>
            <person name="Riddle C."/>
            <person name="Sallet E."/>
            <person name="Samain S."/>
            <person name="Samson N."/>
            <person name="Sanders I."/>
            <person name="Saurat O."/>
            <person name="Scarpelli C."/>
            <person name="Schiex T."/>
            <person name="Segurens B."/>
            <person name="Severin A.J."/>
            <person name="Sherrier D.J."/>
            <person name="Shi R."/>
            <person name="Sims S."/>
            <person name="Singer S.R."/>
            <person name="Sinharoy S."/>
            <person name="Sterck L."/>
            <person name="Viollet A."/>
            <person name="Wang B.B."/>
            <person name="Wang K."/>
            <person name="Wang M."/>
            <person name="Wang X."/>
            <person name="Warfsmann J."/>
            <person name="Weissenbach J."/>
            <person name="White D.D."/>
            <person name="White J.D."/>
            <person name="Wiley G.B."/>
            <person name="Wincker P."/>
            <person name="Xing Y."/>
            <person name="Yang L."/>
            <person name="Yao Z."/>
            <person name="Ying F."/>
            <person name="Zhai J."/>
            <person name="Zhou L."/>
            <person name="Zuber A."/>
            <person name="Denarie J."/>
            <person name="Dixon R.A."/>
            <person name="May G.D."/>
            <person name="Schwartz D.C."/>
            <person name="Rogers J."/>
            <person name="Quetier F."/>
            <person name="Town C.D."/>
            <person name="Roe B.A."/>
        </authorList>
    </citation>
    <scope>NUCLEOTIDE SEQUENCE [LARGE SCALE GENOMIC DNA]</scope>
    <source>
        <strain evidence="2">A17</strain>
        <strain evidence="3 4">cv. Jemalong A17</strain>
    </source>
</reference>
<protein>
    <submittedName>
        <fullName evidence="2">Transmembrane protein, putative</fullName>
    </submittedName>
</protein>
<feature type="transmembrane region" description="Helical" evidence="1">
    <location>
        <begin position="57"/>
        <end position="78"/>
    </location>
</feature>
<sequence length="89" mass="10431">MKLWQQRNETNVHVFQRATHLLEEWRAAQDIRSRSNNQNTIPHVRTTSLEEDRWKKLAPGSMVGLGMCLGMMVVHLFLQERNSLPLFAM</sequence>